<dbReference type="InterPro" id="IPR010093">
    <property type="entry name" value="SinI_DNA-bd"/>
</dbReference>
<evidence type="ECO:0000313" key="2">
    <source>
        <dbReference type="EMBL" id="GAF77183.1"/>
    </source>
</evidence>
<dbReference type="GO" id="GO:0003677">
    <property type="term" value="F:DNA binding"/>
    <property type="evidence" value="ECO:0007669"/>
    <property type="project" value="InterPro"/>
</dbReference>
<name>X0S810_9ZZZZ</name>
<feature type="domain" description="Helix-turn-helix" evidence="1">
    <location>
        <begin position="5"/>
        <end position="51"/>
    </location>
</feature>
<sequence>MKEILDLKEVAKYLGLNKRTAYNLVRKGEIPGTKIGRQWRVKKESLDDLFRNPKKTK</sequence>
<dbReference type="AlphaFoldDB" id="X0S810"/>
<dbReference type="Pfam" id="PF12728">
    <property type="entry name" value="HTH_17"/>
    <property type="match status" value="1"/>
</dbReference>
<dbReference type="InterPro" id="IPR041657">
    <property type="entry name" value="HTH_17"/>
</dbReference>
<organism evidence="2">
    <name type="scientific">marine sediment metagenome</name>
    <dbReference type="NCBI Taxonomy" id="412755"/>
    <lineage>
        <taxon>unclassified sequences</taxon>
        <taxon>metagenomes</taxon>
        <taxon>ecological metagenomes</taxon>
    </lineage>
</organism>
<protein>
    <recommendedName>
        <fullName evidence="1">Helix-turn-helix domain-containing protein</fullName>
    </recommendedName>
</protein>
<dbReference type="InterPro" id="IPR009061">
    <property type="entry name" value="DNA-bd_dom_put_sf"/>
</dbReference>
<evidence type="ECO:0000259" key="1">
    <source>
        <dbReference type="Pfam" id="PF12728"/>
    </source>
</evidence>
<dbReference type="NCBIfam" id="TIGR01764">
    <property type="entry name" value="excise"/>
    <property type="match status" value="1"/>
</dbReference>
<dbReference type="EMBL" id="BARS01000427">
    <property type="protein sequence ID" value="GAF77183.1"/>
    <property type="molecule type" value="Genomic_DNA"/>
</dbReference>
<comment type="caution">
    <text evidence="2">The sequence shown here is derived from an EMBL/GenBank/DDBJ whole genome shotgun (WGS) entry which is preliminary data.</text>
</comment>
<accession>X0S810</accession>
<proteinExistence type="predicted"/>
<gene>
    <name evidence="2" type="ORF">S01H1_01061</name>
</gene>
<reference evidence="2" key="1">
    <citation type="journal article" date="2014" name="Front. Microbiol.">
        <title>High frequency of phylogenetically diverse reductive dehalogenase-homologous genes in deep subseafloor sedimentary metagenomes.</title>
        <authorList>
            <person name="Kawai M."/>
            <person name="Futagami T."/>
            <person name="Toyoda A."/>
            <person name="Takaki Y."/>
            <person name="Nishi S."/>
            <person name="Hori S."/>
            <person name="Arai W."/>
            <person name="Tsubouchi T."/>
            <person name="Morono Y."/>
            <person name="Uchiyama I."/>
            <person name="Ito T."/>
            <person name="Fujiyama A."/>
            <person name="Inagaki F."/>
            <person name="Takami H."/>
        </authorList>
    </citation>
    <scope>NUCLEOTIDE SEQUENCE</scope>
    <source>
        <strain evidence="2">Expedition CK06-06</strain>
    </source>
</reference>
<dbReference type="SUPFAM" id="SSF46955">
    <property type="entry name" value="Putative DNA-binding domain"/>
    <property type="match status" value="1"/>
</dbReference>